<reference evidence="3 4" key="1">
    <citation type="submission" date="2019-08" db="EMBL/GenBank/DDBJ databases">
        <title>Genomic characterization of a novel candidate phylum (ARYD3) from a high temperature, high salinity tertiary oil reservoir in north central Oklahoma, USA.</title>
        <authorList>
            <person name="Youssef N.H."/>
            <person name="Yadav A."/>
            <person name="Elshahed M.S."/>
        </authorList>
    </citation>
    <scope>NUCLEOTIDE SEQUENCE [LARGE SCALE GENOMIC DNA]</scope>
    <source>
        <strain evidence="3">ARYD1</strain>
    </source>
</reference>
<dbReference type="EMBL" id="VSIV01000302">
    <property type="protein sequence ID" value="TYB32640.1"/>
    <property type="molecule type" value="Genomic_DNA"/>
</dbReference>
<keyword evidence="1" id="KW-0472">Membrane</keyword>
<dbReference type="RefSeq" id="WP_303701840.1">
    <property type="nucleotide sequence ID" value="NZ_VSIV01000302.1"/>
</dbReference>
<comment type="caution">
    <text evidence="3">The sequence shown here is derived from an EMBL/GenBank/DDBJ whole genome shotgun (WGS) entry which is preliminary data.</text>
</comment>
<sequence length="71" mass="8543">MMNGMWFGWIFLLVILGLIIWVAVTMINKKQSRGDHRNQHYEEDALDILSKRYARGEITRDEYERLKDDLE</sequence>
<gene>
    <name evidence="3" type="ORF">FXF49_10450</name>
</gene>
<feature type="domain" description="SHOCT" evidence="2">
    <location>
        <begin position="44"/>
        <end position="70"/>
    </location>
</feature>
<evidence type="ECO:0000259" key="2">
    <source>
        <dbReference type="Pfam" id="PF09851"/>
    </source>
</evidence>
<organism evidence="3 4">
    <name type="scientific">Flexistipes sinusarabici</name>
    <dbReference type="NCBI Taxonomy" id="2352"/>
    <lineage>
        <taxon>Bacteria</taxon>
        <taxon>Pseudomonadati</taxon>
        <taxon>Deferribacterota</taxon>
        <taxon>Deferribacteres</taxon>
        <taxon>Deferribacterales</taxon>
        <taxon>Flexistipitaceae</taxon>
        <taxon>Flexistipes</taxon>
    </lineage>
</organism>
<dbReference type="Proteomes" id="UP000323337">
    <property type="component" value="Unassembled WGS sequence"/>
</dbReference>
<evidence type="ECO:0000256" key="1">
    <source>
        <dbReference type="SAM" id="Phobius"/>
    </source>
</evidence>
<accession>A0A5D0MMG1</accession>
<proteinExistence type="predicted"/>
<dbReference type="Pfam" id="PF09851">
    <property type="entry name" value="SHOCT"/>
    <property type="match status" value="1"/>
</dbReference>
<keyword evidence="1" id="KW-1133">Transmembrane helix</keyword>
<feature type="transmembrane region" description="Helical" evidence="1">
    <location>
        <begin position="6"/>
        <end position="27"/>
    </location>
</feature>
<evidence type="ECO:0000313" key="3">
    <source>
        <dbReference type="EMBL" id="TYB32640.1"/>
    </source>
</evidence>
<name>A0A5D0MMG1_FLESI</name>
<keyword evidence="1" id="KW-0812">Transmembrane</keyword>
<dbReference type="InterPro" id="IPR018649">
    <property type="entry name" value="SHOCT"/>
</dbReference>
<evidence type="ECO:0000313" key="4">
    <source>
        <dbReference type="Proteomes" id="UP000323337"/>
    </source>
</evidence>
<dbReference type="AlphaFoldDB" id="A0A5D0MMG1"/>
<protein>
    <submittedName>
        <fullName evidence="3">SHOCT domain-containing protein</fullName>
    </submittedName>
</protein>